<evidence type="ECO:0000256" key="10">
    <source>
        <dbReference type="ARBA" id="ARBA00023034"/>
    </source>
</evidence>
<dbReference type="InterPro" id="IPR006703">
    <property type="entry name" value="G_AIG1"/>
</dbReference>
<evidence type="ECO:0000256" key="1">
    <source>
        <dbReference type="ARBA" id="ARBA00004173"/>
    </source>
</evidence>
<evidence type="ECO:0000256" key="14">
    <source>
        <dbReference type="ARBA" id="ARBA00073539"/>
    </source>
</evidence>
<dbReference type="EMBL" id="JAWDJR010000021">
    <property type="protein sequence ID" value="KAK9955974.1"/>
    <property type="molecule type" value="Genomic_DNA"/>
</dbReference>
<feature type="domain" description="AIG1-type G" evidence="16">
    <location>
        <begin position="1"/>
        <end position="181"/>
    </location>
</feature>
<keyword evidence="9" id="KW-0256">Endoplasmic reticulum</keyword>
<evidence type="ECO:0000256" key="5">
    <source>
        <dbReference type="ARBA" id="ARBA00008535"/>
    </source>
</evidence>
<dbReference type="PROSITE" id="PS51720">
    <property type="entry name" value="G_AIG1"/>
    <property type="match status" value="1"/>
</dbReference>
<dbReference type="GO" id="GO:0005525">
    <property type="term" value="F:GTP binding"/>
    <property type="evidence" value="ECO:0007669"/>
    <property type="project" value="UniProtKB-KW"/>
</dbReference>
<keyword evidence="11" id="KW-0496">Mitochondrion</keyword>
<keyword evidence="8" id="KW-0547">Nucleotide-binding</keyword>
<evidence type="ECO:0000256" key="4">
    <source>
        <dbReference type="ARBA" id="ARBA00004555"/>
    </source>
</evidence>
<keyword evidence="10" id="KW-0333">Golgi apparatus</keyword>
<comment type="caution">
    <text evidence="17">The sequence shown here is derived from an EMBL/GenBank/DDBJ whole genome shotgun (WGS) entry which is preliminary data.</text>
</comment>
<protein>
    <recommendedName>
        <fullName evidence="14">GTPase IMAP family member 8</fullName>
    </recommendedName>
    <alternativeName>
        <fullName evidence="15">Immune-associated nucleotide-binding protein 9</fullName>
    </alternativeName>
</protein>
<keyword evidence="12" id="KW-0342">GTP-binding</keyword>
<dbReference type="Gene3D" id="3.40.50.300">
    <property type="entry name" value="P-loop containing nucleotide triphosphate hydrolases"/>
    <property type="match status" value="1"/>
</dbReference>
<reference evidence="17 18" key="1">
    <citation type="submission" date="2024-05" db="EMBL/GenBank/DDBJ databases">
        <title>A high-quality chromosomal-level genome assembly of Topmouth culter (Culter alburnus).</title>
        <authorList>
            <person name="Zhao H."/>
        </authorList>
    </citation>
    <scope>NUCLEOTIDE SEQUENCE [LARGE SCALE GENOMIC DNA]</scope>
    <source>
        <strain evidence="17">CATC2023</strain>
        <tissue evidence="17">Muscle</tissue>
    </source>
</reference>
<proteinExistence type="inferred from homology"/>
<evidence type="ECO:0000256" key="9">
    <source>
        <dbReference type="ARBA" id="ARBA00022824"/>
    </source>
</evidence>
<evidence type="ECO:0000256" key="6">
    <source>
        <dbReference type="ARBA" id="ARBA00022490"/>
    </source>
</evidence>
<comment type="subcellular location">
    <subcellularLocation>
        <location evidence="3">Cytoplasm</location>
        <location evidence="3">Cytosol</location>
    </subcellularLocation>
    <subcellularLocation>
        <location evidence="2">Endoplasmic reticulum</location>
    </subcellularLocation>
    <subcellularLocation>
        <location evidence="4">Golgi apparatus</location>
    </subcellularLocation>
    <subcellularLocation>
        <location evidence="1">Mitochondrion</location>
    </subcellularLocation>
</comment>
<dbReference type="Pfam" id="PF04548">
    <property type="entry name" value="AIG1"/>
    <property type="match status" value="1"/>
</dbReference>
<dbReference type="PANTHER" id="PTHR10903:SF188">
    <property type="entry name" value="GTPASE IMAP FAMILY MEMBER 2-LIKE-RELATED"/>
    <property type="match status" value="1"/>
</dbReference>
<name>A0AAW1Z3F2_CULAL</name>
<dbReference type="GO" id="GO:0005783">
    <property type="term" value="C:endoplasmic reticulum"/>
    <property type="evidence" value="ECO:0007669"/>
    <property type="project" value="UniProtKB-SubCell"/>
</dbReference>
<comment type="function">
    <text evidence="13">Exerts an anti-apoptotic effect in the immune system and is involved in responses to infections.</text>
</comment>
<feature type="non-terminal residue" evidence="17">
    <location>
        <position position="181"/>
    </location>
</feature>
<dbReference type="GO" id="GO:0005829">
    <property type="term" value="C:cytosol"/>
    <property type="evidence" value="ECO:0007669"/>
    <property type="project" value="UniProtKB-SubCell"/>
</dbReference>
<dbReference type="InterPro" id="IPR027417">
    <property type="entry name" value="P-loop_NTPase"/>
</dbReference>
<keyword evidence="7" id="KW-0677">Repeat</keyword>
<evidence type="ECO:0000256" key="3">
    <source>
        <dbReference type="ARBA" id="ARBA00004514"/>
    </source>
</evidence>
<evidence type="ECO:0000256" key="15">
    <source>
        <dbReference type="ARBA" id="ARBA00077278"/>
    </source>
</evidence>
<keyword evidence="6" id="KW-0963">Cytoplasm</keyword>
<dbReference type="GO" id="GO:0005739">
    <property type="term" value="C:mitochondrion"/>
    <property type="evidence" value="ECO:0007669"/>
    <property type="project" value="UniProtKB-SubCell"/>
</dbReference>
<evidence type="ECO:0000313" key="18">
    <source>
        <dbReference type="Proteomes" id="UP001479290"/>
    </source>
</evidence>
<dbReference type="FunFam" id="3.40.50.300:FF:000536">
    <property type="entry name" value="GTPase IMAP family member 8"/>
    <property type="match status" value="1"/>
</dbReference>
<dbReference type="AlphaFoldDB" id="A0AAW1Z3F2"/>
<dbReference type="Proteomes" id="UP001479290">
    <property type="component" value="Unassembled WGS sequence"/>
</dbReference>
<evidence type="ECO:0000256" key="8">
    <source>
        <dbReference type="ARBA" id="ARBA00022741"/>
    </source>
</evidence>
<sequence>MLLGSTGAGKSASGNTILGNRDTFEEGFSSVSVTTVCKEKEANVNGKKITVIDTVGLSDTSKKTDVQTEIEKIWSKDIDVFLLVIRLGVPFTDQETDAVKWIWTNFGEKVLKHTIVLFTHGDELKESIEDYLSRCEILRSVVDECSGGYHVFNNKIEDQSQVNELLRKIELLMTKNGNRKY</sequence>
<evidence type="ECO:0000256" key="11">
    <source>
        <dbReference type="ARBA" id="ARBA00023128"/>
    </source>
</evidence>
<dbReference type="SUPFAM" id="SSF52540">
    <property type="entry name" value="P-loop containing nucleoside triphosphate hydrolases"/>
    <property type="match status" value="1"/>
</dbReference>
<comment type="similarity">
    <text evidence="5">Belongs to the TRAFAC class TrmE-Era-EngA-EngB-Septin-like GTPase superfamily. AIG1/Toc34/Toc159-like paraseptin GTPase family. IAN subfamily.</text>
</comment>
<evidence type="ECO:0000256" key="13">
    <source>
        <dbReference type="ARBA" id="ARBA00056809"/>
    </source>
</evidence>
<accession>A0AAW1Z3F2</accession>
<dbReference type="InterPro" id="IPR045058">
    <property type="entry name" value="GIMA/IAN/Toc"/>
</dbReference>
<evidence type="ECO:0000256" key="2">
    <source>
        <dbReference type="ARBA" id="ARBA00004240"/>
    </source>
</evidence>
<gene>
    <name evidence="17" type="ORF">ABG768_015811</name>
</gene>
<keyword evidence="18" id="KW-1185">Reference proteome</keyword>
<organism evidence="17 18">
    <name type="scientific">Culter alburnus</name>
    <name type="common">Topmouth culter</name>
    <dbReference type="NCBI Taxonomy" id="194366"/>
    <lineage>
        <taxon>Eukaryota</taxon>
        <taxon>Metazoa</taxon>
        <taxon>Chordata</taxon>
        <taxon>Craniata</taxon>
        <taxon>Vertebrata</taxon>
        <taxon>Euteleostomi</taxon>
        <taxon>Actinopterygii</taxon>
        <taxon>Neopterygii</taxon>
        <taxon>Teleostei</taxon>
        <taxon>Ostariophysi</taxon>
        <taxon>Cypriniformes</taxon>
        <taxon>Xenocyprididae</taxon>
        <taxon>Xenocypridinae</taxon>
        <taxon>Culter</taxon>
    </lineage>
</organism>
<evidence type="ECO:0000259" key="16">
    <source>
        <dbReference type="PROSITE" id="PS51720"/>
    </source>
</evidence>
<evidence type="ECO:0000256" key="7">
    <source>
        <dbReference type="ARBA" id="ARBA00022737"/>
    </source>
</evidence>
<dbReference type="PANTHER" id="PTHR10903">
    <property type="entry name" value="GTPASE, IMAP FAMILY MEMBER-RELATED"/>
    <property type="match status" value="1"/>
</dbReference>
<dbReference type="GO" id="GO:0005794">
    <property type="term" value="C:Golgi apparatus"/>
    <property type="evidence" value="ECO:0007669"/>
    <property type="project" value="UniProtKB-SubCell"/>
</dbReference>
<evidence type="ECO:0000256" key="12">
    <source>
        <dbReference type="ARBA" id="ARBA00023134"/>
    </source>
</evidence>
<evidence type="ECO:0000313" key="17">
    <source>
        <dbReference type="EMBL" id="KAK9955974.1"/>
    </source>
</evidence>